<dbReference type="AlphaFoldDB" id="A0A174EX54"/>
<dbReference type="PANTHER" id="PTHR11228">
    <property type="entry name" value="RADICAL SAM DOMAIN PROTEIN"/>
    <property type="match status" value="1"/>
</dbReference>
<dbReference type="PANTHER" id="PTHR11228:SF7">
    <property type="entry name" value="PQQA PEPTIDE CYCLASE"/>
    <property type="match status" value="1"/>
</dbReference>
<evidence type="ECO:0000313" key="6">
    <source>
        <dbReference type="EMBL" id="CUO40565.1"/>
    </source>
</evidence>
<evidence type="ECO:0000256" key="2">
    <source>
        <dbReference type="ARBA" id="ARBA00022723"/>
    </source>
</evidence>
<dbReference type="EMBL" id="CYZV01000023">
    <property type="protein sequence ID" value="CUO40565.1"/>
    <property type="molecule type" value="Genomic_DNA"/>
</dbReference>
<dbReference type="InterPro" id="IPR050377">
    <property type="entry name" value="Radical_SAM_PqqE_MftC-like"/>
</dbReference>
<keyword evidence="4" id="KW-0411">Iron-sulfur</keyword>
<dbReference type="InterPro" id="IPR013785">
    <property type="entry name" value="Aldolase_TIM"/>
</dbReference>
<dbReference type="PROSITE" id="PS51918">
    <property type="entry name" value="RADICAL_SAM"/>
    <property type="match status" value="1"/>
</dbReference>
<dbReference type="SFLD" id="SFLDG01386">
    <property type="entry name" value="main_SPASM_domain-containing"/>
    <property type="match status" value="1"/>
</dbReference>
<dbReference type="InterPro" id="IPR007197">
    <property type="entry name" value="rSAM"/>
</dbReference>
<reference evidence="6 7" key="1">
    <citation type="submission" date="2015-09" db="EMBL/GenBank/DDBJ databases">
        <authorList>
            <consortium name="Pathogen Informatics"/>
        </authorList>
    </citation>
    <scope>NUCLEOTIDE SEQUENCE [LARGE SCALE GENOMIC DNA]</scope>
    <source>
        <strain evidence="6 7">2789STDY5834855</strain>
    </source>
</reference>
<dbReference type="OrthoDB" id="7021155at2"/>
<dbReference type="SFLD" id="SFLDG01067">
    <property type="entry name" value="SPASM/twitch_domain_containing"/>
    <property type="match status" value="1"/>
</dbReference>
<keyword evidence="1" id="KW-0949">S-adenosyl-L-methionine</keyword>
<dbReference type="SUPFAM" id="SSF102114">
    <property type="entry name" value="Radical SAM enzymes"/>
    <property type="match status" value="1"/>
</dbReference>
<dbReference type="InterPro" id="IPR058240">
    <property type="entry name" value="rSAM_sf"/>
</dbReference>
<protein>
    <submittedName>
        <fullName evidence="6">Putative heme d1 biosynthesis radical SAM protein NirJ2</fullName>
    </submittedName>
</protein>
<dbReference type="GO" id="GO:0046872">
    <property type="term" value="F:metal ion binding"/>
    <property type="evidence" value="ECO:0007669"/>
    <property type="project" value="UniProtKB-KW"/>
</dbReference>
<name>A0A174EX54_9CLOT</name>
<evidence type="ECO:0000256" key="4">
    <source>
        <dbReference type="ARBA" id="ARBA00023014"/>
    </source>
</evidence>
<keyword evidence="3" id="KW-0408">Iron</keyword>
<keyword evidence="2" id="KW-0479">Metal-binding</keyword>
<evidence type="ECO:0000256" key="1">
    <source>
        <dbReference type="ARBA" id="ARBA00022691"/>
    </source>
</evidence>
<feature type="domain" description="Radical SAM core" evidence="5">
    <location>
        <begin position="1"/>
        <end position="213"/>
    </location>
</feature>
<dbReference type="GO" id="GO:0003824">
    <property type="term" value="F:catalytic activity"/>
    <property type="evidence" value="ECO:0007669"/>
    <property type="project" value="InterPro"/>
</dbReference>
<evidence type="ECO:0000256" key="3">
    <source>
        <dbReference type="ARBA" id="ARBA00023004"/>
    </source>
</evidence>
<gene>
    <name evidence="6" type="primary">nirJ</name>
    <name evidence="6" type="ORF">ERS852470_02250</name>
</gene>
<sequence>MYIKWDITDKCNLNCKHCCVGGGKNNNKELTTNEVYDLINIFKMQGLKYIQFLGGEPFLKDNFLDILKYCNDSCIGIVITTNGTLINEETIKYINENIYVPIYIAFSLDGATKDTNNKIRGNNVFESCITNMELIHKNRKENLKFGINSTLTKINKKDIVKYFLLWKKYSIDFINFSFFYELGNGINNKKMFSLTEKEKEALIDEIFKRFSENNCSFDLDVPIDINKYNRLIDKYKCNLKYRSYNKSSCMILNNGVRIDSEGWVYSCDSHSKIDYLKNNNIITKDKLYYKDISNYLESNHYKYLKKYLESKLIENTQNDCSKKNGCISCPLEKISWDLKCKNCIYMETV</sequence>
<dbReference type="RefSeq" id="WP_156327452.1">
    <property type="nucleotide sequence ID" value="NZ_CYZV01000023.1"/>
</dbReference>
<dbReference type="GO" id="GO:0051536">
    <property type="term" value="F:iron-sulfur cluster binding"/>
    <property type="evidence" value="ECO:0007669"/>
    <property type="project" value="UniProtKB-KW"/>
</dbReference>
<dbReference type="Gene3D" id="3.20.20.70">
    <property type="entry name" value="Aldolase class I"/>
    <property type="match status" value="1"/>
</dbReference>
<proteinExistence type="predicted"/>
<organism evidence="6 7">
    <name type="scientific">Clostridium disporicum</name>
    <dbReference type="NCBI Taxonomy" id="84024"/>
    <lineage>
        <taxon>Bacteria</taxon>
        <taxon>Bacillati</taxon>
        <taxon>Bacillota</taxon>
        <taxon>Clostridia</taxon>
        <taxon>Eubacteriales</taxon>
        <taxon>Clostridiaceae</taxon>
        <taxon>Clostridium</taxon>
    </lineage>
</organism>
<dbReference type="Pfam" id="PF04055">
    <property type="entry name" value="Radical_SAM"/>
    <property type="match status" value="1"/>
</dbReference>
<dbReference type="SFLD" id="SFLDS00029">
    <property type="entry name" value="Radical_SAM"/>
    <property type="match status" value="1"/>
</dbReference>
<dbReference type="Proteomes" id="UP000095558">
    <property type="component" value="Unassembled WGS sequence"/>
</dbReference>
<accession>A0A174EX54</accession>
<evidence type="ECO:0000313" key="7">
    <source>
        <dbReference type="Proteomes" id="UP000095558"/>
    </source>
</evidence>
<dbReference type="CDD" id="cd01335">
    <property type="entry name" value="Radical_SAM"/>
    <property type="match status" value="1"/>
</dbReference>
<evidence type="ECO:0000259" key="5">
    <source>
        <dbReference type="PROSITE" id="PS51918"/>
    </source>
</evidence>